<feature type="transmembrane region" description="Helical" evidence="1">
    <location>
        <begin position="197"/>
        <end position="218"/>
    </location>
</feature>
<evidence type="ECO:0000313" key="3">
    <source>
        <dbReference type="Proteomes" id="UP001241110"/>
    </source>
</evidence>
<keyword evidence="1" id="KW-0472">Membrane</keyword>
<feature type="transmembrane region" description="Helical" evidence="1">
    <location>
        <begin position="172"/>
        <end position="191"/>
    </location>
</feature>
<dbReference type="EMBL" id="JASJOS010000003">
    <property type="protein sequence ID" value="MDJ1480213.1"/>
    <property type="molecule type" value="Genomic_DNA"/>
</dbReference>
<organism evidence="2 3">
    <name type="scientific">Xanthocytophaga flava</name>
    <dbReference type="NCBI Taxonomy" id="3048013"/>
    <lineage>
        <taxon>Bacteria</taxon>
        <taxon>Pseudomonadati</taxon>
        <taxon>Bacteroidota</taxon>
        <taxon>Cytophagia</taxon>
        <taxon>Cytophagales</taxon>
        <taxon>Rhodocytophagaceae</taxon>
        <taxon>Xanthocytophaga</taxon>
    </lineage>
</organism>
<dbReference type="RefSeq" id="WP_313976787.1">
    <property type="nucleotide sequence ID" value="NZ_JASJOS010000003.1"/>
</dbReference>
<evidence type="ECO:0008006" key="4">
    <source>
        <dbReference type="Google" id="ProtNLM"/>
    </source>
</evidence>
<keyword evidence="1" id="KW-1133">Transmembrane helix</keyword>
<accession>A0AAE3U7K7</accession>
<name>A0AAE3U7K7_9BACT</name>
<keyword evidence="1" id="KW-0812">Transmembrane</keyword>
<dbReference type="AlphaFoldDB" id="A0AAE3U7K7"/>
<comment type="caution">
    <text evidence="2">The sequence shown here is derived from an EMBL/GenBank/DDBJ whole genome shotgun (WGS) entry which is preliminary data.</text>
</comment>
<evidence type="ECO:0000256" key="1">
    <source>
        <dbReference type="SAM" id="Phobius"/>
    </source>
</evidence>
<feature type="transmembrane region" description="Helical" evidence="1">
    <location>
        <begin position="12"/>
        <end position="39"/>
    </location>
</feature>
<proteinExistence type="predicted"/>
<feature type="transmembrane region" description="Helical" evidence="1">
    <location>
        <begin position="45"/>
        <end position="62"/>
    </location>
</feature>
<gene>
    <name evidence="2" type="ORF">QNI16_06935</name>
</gene>
<protein>
    <recommendedName>
        <fullName evidence="4">YcxB-like protein domain-containing protein</fullName>
    </recommendedName>
</protein>
<reference evidence="2" key="1">
    <citation type="submission" date="2023-05" db="EMBL/GenBank/DDBJ databases">
        <authorList>
            <person name="Zhang X."/>
        </authorList>
    </citation>
    <scope>NUCLEOTIDE SEQUENCE</scope>
    <source>
        <strain evidence="2">YF14B1</strain>
    </source>
</reference>
<sequence>MKRYTLLLTYKATYFIQLFLTILLSMPLVVVVLALLRFLFKLDEWVAIGIYTLVVFAILKYTKSWIHRKAEISLDSHEMTIQMEKYLFFSEKMVTFRWEELAEYKYQNDQYFELFKLKFKNGKTLTLTRETGEKDDFAHFLKKFKKLIAAHTNYFPEREPIRAQKTFYETRAGLVAAFVLAFILLAIPITSCFTQRWPAIGNMLILYSGSFAFIYRVYSARN</sequence>
<dbReference type="Proteomes" id="UP001241110">
    <property type="component" value="Unassembled WGS sequence"/>
</dbReference>
<evidence type="ECO:0000313" key="2">
    <source>
        <dbReference type="EMBL" id="MDJ1480213.1"/>
    </source>
</evidence>